<name>A0A7C3V406_9BACT</name>
<evidence type="ECO:0000313" key="1">
    <source>
        <dbReference type="EMBL" id="HGF34662.1"/>
    </source>
</evidence>
<accession>A0A7C3V406</accession>
<dbReference type="EMBL" id="DTMF01000243">
    <property type="protein sequence ID" value="HGF34662.1"/>
    <property type="molecule type" value="Genomic_DNA"/>
</dbReference>
<comment type="caution">
    <text evidence="1">The sequence shown here is derived from an EMBL/GenBank/DDBJ whole genome shotgun (WGS) entry which is preliminary data.</text>
</comment>
<dbReference type="AlphaFoldDB" id="A0A7C3V406"/>
<reference evidence="1" key="1">
    <citation type="journal article" date="2020" name="mSystems">
        <title>Genome- and Community-Level Interaction Insights into Carbon Utilization and Element Cycling Functions of Hydrothermarchaeota in Hydrothermal Sediment.</title>
        <authorList>
            <person name="Zhou Z."/>
            <person name="Liu Y."/>
            <person name="Xu W."/>
            <person name="Pan J."/>
            <person name="Luo Z.H."/>
            <person name="Li M."/>
        </authorList>
    </citation>
    <scope>NUCLEOTIDE SEQUENCE [LARGE SCALE GENOMIC DNA]</scope>
    <source>
        <strain evidence="1">SpSt-897</strain>
    </source>
</reference>
<gene>
    <name evidence="1" type="ORF">ENW96_09790</name>
</gene>
<organism evidence="1">
    <name type="scientific">Desulfobacca acetoxidans</name>
    <dbReference type="NCBI Taxonomy" id="60893"/>
    <lineage>
        <taxon>Bacteria</taxon>
        <taxon>Pseudomonadati</taxon>
        <taxon>Thermodesulfobacteriota</taxon>
        <taxon>Desulfobaccia</taxon>
        <taxon>Desulfobaccales</taxon>
        <taxon>Desulfobaccaceae</taxon>
        <taxon>Desulfobacca</taxon>
    </lineage>
</organism>
<sequence length="127" mass="14583">MPRILGEERYKMVLQDPVSGSALTLYFRQPTSEERVAYQLSVFHLNGGERRLRLSETRLKFGLEILMGFEVGDFIIQEEGESQYLDPDRHPDWKESLAHQAPDLVSYLGQQVFEGLRVLGRGGNEWG</sequence>
<proteinExistence type="predicted"/>
<protein>
    <submittedName>
        <fullName evidence="1">Uncharacterized protein</fullName>
    </submittedName>
</protein>